<sequence>MLLLGLSYPHPSSPIHRSNRSRFSLCATSSPHYYYSLRFCISHSLIDEDKAEFGAMPEGITPENLINNIMDTLSDKHQKHNSGGSFFAEEKSHTSTAHFNKLFGRQKPIHHILGGGKSADVLLWRNKKISASVLSGATAVWVLFEWLDYNFLPLVCFGLVICIIGQFIWSHILNRSPPRLVLPDELFVNIATTVGAEVNHALGFLQNVGSRGDIKQLATVVGSLLAAAIIGTWCNFWTVIYIGFVAAHTLPVVYEKYDDQIDSIVYSVLGKLQNNYSKLDASVLSRIPKAAGKKFA</sequence>
<dbReference type="EMBL" id="CM042051">
    <property type="protein sequence ID" value="KAI3728549.1"/>
    <property type="molecule type" value="Genomic_DNA"/>
</dbReference>
<keyword evidence="2" id="KW-1185">Reference proteome</keyword>
<gene>
    <name evidence="1" type="ORF">L6452_17186</name>
</gene>
<name>A0ACB9C2N2_ARCLA</name>
<organism evidence="1 2">
    <name type="scientific">Arctium lappa</name>
    <name type="common">Greater burdock</name>
    <name type="synonym">Lappa major</name>
    <dbReference type="NCBI Taxonomy" id="4217"/>
    <lineage>
        <taxon>Eukaryota</taxon>
        <taxon>Viridiplantae</taxon>
        <taxon>Streptophyta</taxon>
        <taxon>Embryophyta</taxon>
        <taxon>Tracheophyta</taxon>
        <taxon>Spermatophyta</taxon>
        <taxon>Magnoliopsida</taxon>
        <taxon>eudicotyledons</taxon>
        <taxon>Gunneridae</taxon>
        <taxon>Pentapetalae</taxon>
        <taxon>asterids</taxon>
        <taxon>campanulids</taxon>
        <taxon>Asterales</taxon>
        <taxon>Asteraceae</taxon>
        <taxon>Carduoideae</taxon>
        <taxon>Cardueae</taxon>
        <taxon>Arctiinae</taxon>
        <taxon>Arctium</taxon>
    </lineage>
</organism>
<reference evidence="2" key="1">
    <citation type="journal article" date="2022" name="Mol. Ecol. Resour.">
        <title>The genomes of chicory, endive, great burdock and yacon provide insights into Asteraceae palaeo-polyploidization history and plant inulin production.</title>
        <authorList>
            <person name="Fan W."/>
            <person name="Wang S."/>
            <person name="Wang H."/>
            <person name="Wang A."/>
            <person name="Jiang F."/>
            <person name="Liu H."/>
            <person name="Zhao H."/>
            <person name="Xu D."/>
            <person name="Zhang Y."/>
        </authorList>
    </citation>
    <scope>NUCLEOTIDE SEQUENCE [LARGE SCALE GENOMIC DNA]</scope>
    <source>
        <strain evidence="2">cv. Niubang</strain>
    </source>
</reference>
<comment type="caution">
    <text evidence="1">The sequence shown here is derived from an EMBL/GenBank/DDBJ whole genome shotgun (WGS) entry which is preliminary data.</text>
</comment>
<evidence type="ECO:0000313" key="1">
    <source>
        <dbReference type="EMBL" id="KAI3728549.1"/>
    </source>
</evidence>
<proteinExistence type="predicted"/>
<reference evidence="1 2" key="2">
    <citation type="journal article" date="2022" name="Mol. Ecol. Resour.">
        <title>The genomes of chicory, endive, great burdock and yacon provide insights into Asteraceae paleo-polyploidization history and plant inulin production.</title>
        <authorList>
            <person name="Fan W."/>
            <person name="Wang S."/>
            <person name="Wang H."/>
            <person name="Wang A."/>
            <person name="Jiang F."/>
            <person name="Liu H."/>
            <person name="Zhao H."/>
            <person name="Xu D."/>
            <person name="Zhang Y."/>
        </authorList>
    </citation>
    <scope>NUCLEOTIDE SEQUENCE [LARGE SCALE GENOMIC DNA]</scope>
    <source>
        <strain evidence="2">cv. Niubang</strain>
    </source>
</reference>
<accession>A0ACB9C2N2</accession>
<dbReference type="Proteomes" id="UP001055879">
    <property type="component" value="Linkage Group LG05"/>
</dbReference>
<protein>
    <submittedName>
        <fullName evidence="1">Uncharacterized protein</fullName>
    </submittedName>
</protein>
<evidence type="ECO:0000313" key="2">
    <source>
        <dbReference type="Proteomes" id="UP001055879"/>
    </source>
</evidence>